<evidence type="ECO:0000256" key="1">
    <source>
        <dbReference type="ARBA" id="ARBA00004374"/>
    </source>
</evidence>
<evidence type="ECO:0000256" key="10">
    <source>
        <dbReference type="SAM" id="MobiDB-lite"/>
    </source>
</evidence>
<dbReference type="GO" id="GO:0008320">
    <property type="term" value="F:protein transmembrane transporter activity"/>
    <property type="evidence" value="ECO:0007669"/>
    <property type="project" value="InterPro"/>
</dbReference>
<accession>A0AAV5AG43</accession>
<evidence type="ECO:0000256" key="8">
    <source>
        <dbReference type="ARBA" id="ARBA00023128"/>
    </source>
</evidence>
<dbReference type="GO" id="GO:0030150">
    <property type="term" value="P:protein import into mitochondrial matrix"/>
    <property type="evidence" value="ECO:0007669"/>
    <property type="project" value="InterPro"/>
</dbReference>
<dbReference type="CDD" id="cd07305">
    <property type="entry name" value="Porin3_Tom40"/>
    <property type="match status" value="1"/>
</dbReference>
<dbReference type="InterPro" id="IPR037930">
    <property type="entry name" value="Tom40"/>
</dbReference>
<evidence type="ECO:0000256" key="3">
    <source>
        <dbReference type="ARBA" id="ARBA00022448"/>
    </source>
</evidence>
<dbReference type="Proteomes" id="UP001050691">
    <property type="component" value="Unassembled WGS sequence"/>
</dbReference>
<feature type="domain" description="Rab-GAP TBC" evidence="11">
    <location>
        <begin position="785"/>
        <end position="1018"/>
    </location>
</feature>
<keyword evidence="9" id="KW-0472">Membrane</keyword>
<dbReference type="PROSITE" id="PS50086">
    <property type="entry name" value="TBC_RABGAP"/>
    <property type="match status" value="1"/>
</dbReference>
<dbReference type="Gene3D" id="1.10.472.80">
    <property type="entry name" value="Ypt/Rab-GAP domain of gyp1p, domain 3"/>
    <property type="match status" value="1"/>
</dbReference>
<evidence type="ECO:0000313" key="12">
    <source>
        <dbReference type="EMBL" id="GJJ12139.1"/>
    </source>
</evidence>
<gene>
    <name evidence="12" type="ORF">Clacol_006380</name>
</gene>
<dbReference type="InterPro" id="IPR027246">
    <property type="entry name" value="Porin_Euk/Tom40"/>
</dbReference>
<evidence type="ECO:0000256" key="7">
    <source>
        <dbReference type="ARBA" id="ARBA00022927"/>
    </source>
</evidence>
<dbReference type="EMBL" id="BPWL01000007">
    <property type="protein sequence ID" value="GJJ12139.1"/>
    <property type="molecule type" value="Genomic_DNA"/>
</dbReference>
<evidence type="ECO:0000256" key="9">
    <source>
        <dbReference type="ARBA" id="ARBA00023136"/>
    </source>
</evidence>
<evidence type="ECO:0000256" key="5">
    <source>
        <dbReference type="ARBA" id="ARBA00022692"/>
    </source>
</evidence>
<keyword evidence="4" id="KW-1134">Transmembrane beta strand</keyword>
<dbReference type="PANTHER" id="PTHR10802">
    <property type="entry name" value="MITOCHONDRIAL IMPORT RECEPTOR SUBUNIT TOM40"/>
    <property type="match status" value="1"/>
</dbReference>
<dbReference type="SMART" id="SM00164">
    <property type="entry name" value="TBC"/>
    <property type="match status" value="1"/>
</dbReference>
<proteinExistence type="inferred from homology"/>
<dbReference type="Pfam" id="PF00566">
    <property type="entry name" value="RabGAP-TBC"/>
    <property type="match status" value="1"/>
</dbReference>
<keyword evidence="8" id="KW-0496">Mitochondrion</keyword>
<comment type="similarity">
    <text evidence="2">Belongs to the Tom40 family.</text>
</comment>
<comment type="subcellular location">
    <subcellularLocation>
        <location evidence="1">Mitochondrion outer membrane</location>
        <topology evidence="1">Multi-pass membrane protein</topology>
    </subcellularLocation>
</comment>
<dbReference type="Pfam" id="PF01459">
    <property type="entry name" value="Porin_3"/>
    <property type="match status" value="1"/>
</dbReference>
<organism evidence="12 13">
    <name type="scientific">Clathrus columnatus</name>
    <dbReference type="NCBI Taxonomy" id="1419009"/>
    <lineage>
        <taxon>Eukaryota</taxon>
        <taxon>Fungi</taxon>
        <taxon>Dikarya</taxon>
        <taxon>Basidiomycota</taxon>
        <taxon>Agaricomycotina</taxon>
        <taxon>Agaricomycetes</taxon>
        <taxon>Phallomycetidae</taxon>
        <taxon>Phallales</taxon>
        <taxon>Clathraceae</taxon>
        <taxon>Clathrus</taxon>
    </lineage>
</organism>
<evidence type="ECO:0000256" key="2">
    <source>
        <dbReference type="ARBA" id="ARBA00010510"/>
    </source>
</evidence>
<dbReference type="AlphaFoldDB" id="A0AAV5AG43"/>
<name>A0AAV5AG43_9AGAM</name>
<evidence type="ECO:0000256" key="6">
    <source>
        <dbReference type="ARBA" id="ARBA00022787"/>
    </source>
</evidence>
<dbReference type="InterPro" id="IPR000195">
    <property type="entry name" value="Rab-GAP-TBC_dom"/>
</dbReference>
<evidence type="ECO:0000256" key="4">
    <source>
        <dbReference type="ARBA" id="ARBA00022452"/>
    </source>
</evidence>
<feature type="region of interest" description="Disordered" evidence="10">
    <location>
        <begin position="587"/>
        <end position="608"/>
    </location>
</feature>
<evidence type="ECO:0000259" key="11">
    <source>
        <dbReference type="PROSITE" id="PS50086"/>
    </source>
</evidence>
<dbReference type="Gene3D" id="1.10.8.270">
    <property type="entry name" value="putative rabgap domain of human tbc1 domain family member 14 like domains"/>
    <property type="match status" value="1"/>
</dbReference>
<keyword evidence="5" id="KW-0812">Transmembrane</keyword>
<sequence>MSQSTLVGKEELISSIPVSSFPSSYLSYYIPKPLNRLYDKFYQWRVSLGLPNPGPVENLQKEARTTLLTNFAFEGGRADIGKVHSVNPFTFHTTHAISLGSQTAPPSYTFGTAFANANLLMTGSVDNEGNVNARFNQMWTANNATKLQAQLSKREDHNMIQLEQDYQGLDYSANIKAMNPGLTDFTGVYIANYLQSVTKNLALGLETVFQRSTPEMEETSTSYLIRYAGTNRNWLATAHFQTIGVLQATYWQKLSEKVEVAADLQMLAAPTRRDAVATLGAKYDLRMASFRAQVDSTGKVSAYLEQRLAPTLAFLLSGEVDHFKNSAKFGVGVTIEMSSLTPEEMEAQGSESMVEIKRSHMGKNSDSEDEPFNHRLLYSKSKVYVNPTPYTRDNIPGFVALVKREGRQPSYLLAWIPESLLNEKGSDEWDKFLKMEEKPVVDEDEDGIFIDPPVSKPEYYTFSVPLSSIYSLSVIPPSLSSWYGTVTINLIRESTLPTLHFHDDESRSIHLPAPSYDPSSYPPSYPPSNSRTSWGGESLISALRPYANILRSTLDSTLFLVDPSRQDMEVHSAVLFADDAIDSITSSSSSPIPVHRRPRPLTSPPSINLRSRGTSILHASLAPQYSSTSILQSFSNITRSTRHAAQRLLSHPLAKPILPHLPDPVRSLVNANGEWSSWVEKGGLGEFESARVYLAKWAKIVAEEGERSRLRESLPSPSGGVSVNDAETPLGIFELIQSTSRLPIPRATRNPRHPIDKSQWDAWFAEDGRPKVRMDEMRAEVFRRGITPNMRQTIWPYLLGVMPWDMSSQERKEYWKEKRLLYDDTYHQWFNVAEVFNREDIVEERHRIDVDCRRTDRSHPMFSSRSDSKTTNHRKHTSISPNVEDFGAQSPSNEHVERLASILLTYNFFEKDLGYVQGMSDLCAPIYVVMEGDQEMTFWCFVSVMERMVSILGLVILAQRTDIPNFVHSQKKNFLRDQSEKVDGLNLFFCFRWILIAFKREFPIDDILRLWEVLWSDYYTSQFVLFVALALLVAQRDVILRYLVEFDEILKAEVLFLSFSQLVMDIDRRLQESPDDIITLRNRKQTTTTTTNKSESLPLISENLRELLKRSDVV</sequence>
<reference evidence="12" key="1">
    <citation type="submission" date="2021-10" db="EMBL/GenBank/DDBJ databases">
        <title>De novo Genome Assembly of Clathrus columnatus (Basidiomycota, Fungi) Using Illumina and Nanopore Sequence Data.</title>
        <authorList>
            <person name="Ogiso-Tanaka E."/>
            <person name="Itagaki H."/>
            <person name="Hosoya T."/>
            <person name="Hosaka K."/>
        </authorList>
    </citation>
    <scope>NUCLEOTIDE SEQUENCE</scope>
    <source>
        <strain evidence="12">MO-923</strain>
    </source>
</reference>
<evidence type="ECO:0000313" key="13">
    <source>
        <dbReference type="Proteomes" id="UP001050691"/>
    </source>
</evidence>
<keyword evidence="7" id="KW-0653">Protein transport</keyword>
<dbReference type="InterPro" id="IPR035969">
    <property type="entry name" value="Rab-GAP_TBC_sf"/>
</dbReference>
<dbReference type="SUPFAM" id="SSF47923">
    <property type="entry name" value="Ypt/Rab-GAP domain of gyp1p"/>
    <property type="match status" value="2"/>
</dbReference>
<keyword evidence="6" id="KW-1000">Mitochondrion outer membrane</keyword>
<keyword evidence="3" id="KW-0813">Transport</keyword>
<feature type="region of interest" description="Disordered" evidence="10">
    <location>
        <begin position="857"/>
        <end position="890"/>
    </location>
</feature>
<keyword evidence="13" id="KW-1185">Reference proteome</keyword>
<dbReference type="InterPro" id="IPR023614">
    <property type="entry name" value="Porin_dom_sf"/>
</dbReference>
<dbReference type="Gene3D" id="2.40.160.10">
    <property type="entry name" value="Porin"/>
    <property type="match status" value="1"/>
</dbReference>
<comment type="caution">
    <text evidence="12">The sequence shown here is derived from an EMBL/GenBank/DDBJ whole genome shotgun (WGS) entry which is preliminary data.</text>
</comment>
<protein>
    <recommendedName>
        <fullName evidence="11">Rab-GAP TBC domain-containing protein</fullName>
    </recommendedName>
</protein>
<dbReference type="GO" id="GO:0005741">
    <property type="term" value="C:mitochondrial outer membrane"/>
    <property type="evidence" value="ECO:0007669"/>
    <property type="project" value="UniProtKB-SubCell"/>
</dbReference>